<gene>
    <name evidence="7" type="ORF">BOH78_0838</name>
    <name evidence="5" type="ORF">C5L36_0A03740</name>
    <name evidence="8" type="ORF">CAS74_001582</name>
    <name evidence="6" type="ORF">JL09_g3468</name>
</gene>
<dbReference type="CDD" id="cd00200">
    <property type="entry name" value="WD40"/>
    <property type="match status" value="1"/>
</dbReference>
<dbReference type="EMBL" id="NHMM01000002">
    <property type="protein sequence ID" value="OUT23264.1"/>
    <property type="molecule type" value="Genomic_DNA"/>
</dbReference>
<reference evidence="5 12" key="6">
    <citation type="submission" date="2018-06" db="EMBL/GenBank/DDBJ databases">
        <title>Population genomics shows no distinction between pathogenic Candida krusei and environmental Pichia kudriavzevii: One species, four names.</title>
        <authorList>
            <person name="Douglass A.P."/>
            <person name="Offei B."/>
            <person name="Braun-Galleani S."/>
            <person name="Coughlan A.Y."/>
            <person name="Martos A."/>
            <person name="Ortiz-Merino R.A."/>
            <person name="Byrne K.P."/>
            <person name="Wolfe K.H."/>
        </authorList>
    </citation>
    <scope>NUCLEOTIDE SEQUENCE [LARGE SCALE GENOMIC DNA]</scope>
    <source>
        <strain evidence="5 12">CBS573</strain>
    </source>
</reference>
<dbReference type="InterPro" id="IPR019775">
    <property type="entry name" value="WD40_repeat_CS"/>
</dbReference>
<dbReference type="VEuPathDB" id="FungiDB:C5L36_0A03740"/>
<evidence type="ECO:0000313" key="10">
    <source>
        <dbReference type="Proteomes" id="UP000189274"/>
    </source>
</evidence>
<sequence length="318" mass="35422">MPVATPAKYKLRYSLKDIHDGSLVSTVKFSPDGLKFATCCSAGSIKIWSSQTGELLTTLRGHNDGISDIAFSANNEYLASGSDDLTIRIWDLKFEETLKLLKNHTYHITCLQFDKRSRILISGSSDENIRVWDCKRGESMRTLSAHSDPVSSIDLSFDDTIIVSGSYDGLIRLFDTETGGCLKTLIYDKEGSSFPISYVKFSPNSKFVLSSSLDGVLRLWDYMNNKVVKTYKGINNSPVAEKFSLGTNFITFNNELMINSGDERGNLVFWDLQSQEILFTLEASGKSSPIMNTDSFNNGQFLVSVSLDGELCVWDYVS</sequence>
<dbReference type="PROSITE" id="PS50294">
    <property type="entry name" value="WD_REPEATS_REGION"/>
    <property type="match status" value="5"/>
</dbReference>
<organism evidence="6 9">
    <name type="scientific">Pichia kudriavzevii</name>
    <name type="common">Yeast</name>
    <name type="synonym">Issatchenkia orientalis</name>
    <dbReference type="NCBI Taxonomy" id="4909"/>
    <lineage>
        <taxon>Eukaryota</taxon>
        <taxon>Fungi</taxon>
        <taxon>Dikarya</taxon>
        <taxon>Ascomycota</taxon>
        <taxon>Saccharomycotina</taxon>
        <taxon>Pichiomycetes</taxon>
        <taxon>Pichiales</taxon>
        <taxon>Pichiaceae</taxon>
        <taxon>Pichia</taxon>
    </lineage>
</organism>
<dbReference type="Proteomes" id="UP000029867">
    <property type="component" value="Unassembled WGS sequence"/>
</dbReference>
<reference evidence="7" key="4">
    <citation type="submission" date="2017-01" db="EMBL/GenBank/DDBJ databases">
        <authorList>
            <person name="Mah S.A."/>
            <person name="Swanson W.J."/>
            <person name="Moy G.W."/>
            <person name="Vacquier V.D."/>
        </authorList>
    </citation>
    <scope>NUCLEOTIDE SEQUENCE [LARGE SCALE GENOMIC DNA]</scope>
    <source>
        <strain evidence="7">129</strain>
    </source>
</reference>
<evidence type="ECO:0000313" key="7">
    <source>
        <dbReference type="EMBL" id="ONH76739.1"/>
    </source>
</evidence>
<dbReference type="Pfam" id="PF25175">
    <property type="entry name" value="Beta-prop_WDR5"/>
    <property type="match status" value="1"/>
</dbReference>
<feature type="repeat" description="WD" evidence="3">
    <location>
        <begin position="101"/>
        <end position="142"/>
    </location>
</feature>
<dbReference type="PANTHER" id="PTHR22847">
    <property type="entry name" value="WD40 REPEAT PROTEIN"/>
    <property type="match status" value="1"/>
</dbReference>
<feature type="repeat" description="WD" evidence="3">
    <location>
        <begin position="59"/>
        <end position="100"/>
    </location>
</feature>
<proteinExistence type="predicted"/>
<dbReference type="InterPro" id="IPR036322">
    <property type="entry name" value="WD40_repeat_dom_sf"/>
</dbReference>
<dbReference type="GO" id="GO:0048188">
    <property type="term" value="C:Set1C/COMPASS complex"/>
    <property type="evidence" value="ECO:0007669"/>
    <property type="project" value="EnsemblFungi"/>
</dbReference>
<dbReference type="InterPro" id="IPR059122">
    <property type="entry name" value="Beta-prop_WDR5-like"/>
</dbReference>
<feature type="repeat" description="WD" evidence="3">
    <location>
        <begin position="283"/>
        <end position="318"/>
    </location>
</feature>
<dbReference type="OrthoDB" id="674604at2759"/>
<evidence type="ECO:0000256" key="3">
    <source>
        <dbReference type="PROSITE-ProRule" id="PRU00221"/>
    </source>
</evidence>
<dbReference type="STRING" id="4909.A0A099NZU5"/>
<evidence type="ECO:0000313" key="12">
    <source>
        <dbReference type="Proteomes" id="UP000249293"/>
    </source>
</evidence>
<evidence type="ECO:0000313" key="5">
    <source>
        <dbReference type="EMBL" id="AWU73774.1"/>
    </source>
</evidence>
<feature type="domain" description="WDR5-like beta-propeller" evidence="4">
    <location>
        <begin position="19"/>
        <end position="314"/>
    </location>
</feature>
<evidence type="ECO:0000313" key="9">
    <source>
        <dbReference type="Proteomes" id="UP000029867"/>
    </source>
</evidence>
<dbReference type="InterPro" id="IPR001680">
    <property type="entry name" value="WD40_rpt"/>
</dbReference>
<protein>
    <submittedName>
        <fullName evidence="7">WD repeat-containing protein 5</fullName>
    </submittedName>
</protein>
<dbReference type="GO" id="GO:0031509">
    <property type="term" value="P:subtelomeric heterochromatin formation"/>
    <property type="evidence" value="ECO:0007669"/>
    <property type="project" value="EnsemblFungi"/>
</dbReference>
<evidence type="ECO:0000313" key="8">
    <source>
        <dbReference type="EMBL" id="OUT23264.1"/>
    </source>
</evidence>
<dbReference type="AlphaFoldDB" id="A0A099NZU5"/>
<accession>A0A099NZU5</accession>
<dbReference type="PROSITE" id="PS00678">
    <property type="entry name" value="WD_REPEATS_1"/>
    <property type="match status" value="1"/>
</dbReference>
<dbReference type="GO" id="GO:0042800">
    <property type="term" value="F:histone H3K4 methyltransferase activity"/>
    <property type="evidence" value="ECO:0007669"/>
    <property type="project" value="EnsemblFungi"/>
</dbReference>
<feature type="repeat" description="WD" evidence="3">
    <location>
        <begin position="189"/>
        <end position="230"/>
    </location>
</feature>
<evidence type="ECO:0000313" key="6">
    <source>
        <dbReference type="EMBL" id="KGK37356.1"/>
    </source>
</evidence>
<reference evidence="9" key="1">
    <citation type="journal article" date="2014" name="Microb. Cell Fact.">
        <title>Exploiting Issatchenkia orientalis SD108 for succinic acid production.</title>
        <authorList>
            <person name="Xiao H."/>
            <person name="Shao Z."/>
            <person name="Jiang Y."/>
            <person name="Dole S."/>
            <person name="Zhao H."/>
        </authorList>
    </citation>
    <scope>NUCLEOTIDE SEQUENCE [LARGE SCALE GENOMIC DNA]</scope>
    <source>
        <strain evidence="9">SD108</strain>
    </source>
</reference>
<keyword evidence="2" id="KW-0677">Repeat</keyword>
<dbReference type="SUPFAM" id="SSF50978">
    <property type="entry name" value="WD40 repeat-like"/>
    <property type="match status" value="1"/>
</dbReference>
<feature type="repeat" description="WD" evidence="3">
    <location>
        <begin position="24"/>
        <end position="58"/>
    </location>
</feature>
<evidence type="ECO:0000313" key="11">
    <source>
        <dbReference type="Proteomes" id="UP000195871"/>
    </source>
</evidence>
<dbReference type="EMBL" id="JQFK01000038">
    <property type="protein sequence ID" value="KGK37356.1"/>
    <property type="molecule type" value="Genomic_DNA"/>
</dbReference>
<dbReference type="PROSITE" id="PS50082">
    <property type="entry name" value="WD_REPEATS_2"/>
    <property type="match status" value="6"/>
</dbReference>
<dbReference type="Proteomes" id="UP000189274">
    <property type="component" value="Unassembled WGS sequence"/>
</dbReference>
<name>A0A099NZU5_PICKU</name>
<dbReference type="EMBL" id="MQVM01000003">
    <property type="protein sequence ID" value="ONH76739.1"/>
    <property type="molecule type" value="Genomic_DNA"/>
</dbReference>
<evidence type="ECO:0000256" key="2">
    <source>
        <dbReference type="ARBA" id="ARBA00022737"/>
    </source>
</evidence>
<keyword evidence="12" id="KW-1185">Reference proteome</keyword>
<dbReference type="eggNOG" id="KOG0266">
    <property type="taxonomic scope" value="Eukaryota"/>
</dbReference>
<dbReference type="PRINTS" id="PR00320">
    <property type="entry name" value="GPROTEINBRPT"/>
</dbReference>
<dbReference type="InterPro" id="IPR020472">
    <property type="entry name" value="WD40_PAC1"/>
</dbReference>
<dbReference type="Gene3D" id="2.130.10.10">
    <property type="entry name" value="YVTN repeat-like/Quinoprotein amine dehydrogenase"/>
    <property type="match status" value="1"/>
</dbReference>
<evidence type="ECO:0000256" key="1">
    <source>
        <dbReference type="ARBA" id="ARBA00022574"/>
    </source>
</evidence>
<dbReference type="GO" id="GO:1903341">
    <property type="term" value="P:regulation of meiotic DNA double-strand break formation"/>
    <property type="evidence" value="ECO:0007669"/>
    <property type="project" value="EnsemblFungi"/>
</dbReference>
<reference evidence="8 11" key="5">
    <citation type="submission" date="2017-05" db="EMBL/GenBank/DDBJ databases">
        <title>The Genome Sequence of Candida krusei Ckrusei653.</title>
        <authorList>
            <person name="Cuomo C."/>
            <person name="Forche A."/>
            <person name="Young S."/>
            <person name="Abouelleil A."/>
            <person name="Cao P."/>
            <person name="Chapman S."/>
            <person name="Cusick C."/>
            <person name="Shea T."/>
            <person name="Nusbaum C."/>
            <person name="Birren B."/>
        </authorList>
    </citation>
    <scope>NUCLEOTIDE SEQUENCE [LARGE SCALE GENOMIC DNA]</scope>
    <source>
        <strain evidence="8 11">Ckrusei653</strain>
    </source>
</reference>
<reference evidence="10" key="3">
    <citation type="journal article" date="2017" name="Genome Announc.">
        <title>Genome sequences of Cyberlindnera fabianii 65, Pichia kudriavzevii 129, and Saccharomyces cerevisiae 131 isolated from fermented masau fruits in Zimbabwe.</title>
        <authorList>
            <person name="van Rijswijck I.M.H."/>
            <person name="Derks M.F.L."/>
            <person name="Abee T."/>
            <person name="de Ridder D."/>
            <person name="Smid E.J."/>
        </authorList>
    </citation>
    <scope>NUCLEOTIDE SEQUENCE [LARGE SCALE GENOMIC DNA]</scope>
    <source>
        <strain evidence="10">129</strain>
    </source>
</reference>
<feature type="repeat" description="WD" evidence="3">
    <location>
        <begin position="143"/>
        <end position="184"/>
    </location>
</feature>
<dbReference type="GO" id="GO:0042393">
    <property type="term" value="F:histone binding"/>
    <property type="evidence" value="ECO:0007669"/>
    <property type="project" value="TreeGrafter"/>
</dbReference>
<reference evidence="6" key="2">
    <citation type="submission" date="2014-08" db="EMBL/GenBank/DDBJ databases">
        <title>Exploiting Issatchenkia orientalis SD108 for Succinic Acid Production.</title>
        <authorList>
            <person name="Xiao H."/>
            <person name="Shao Z."/>
            <person name="Jiang Y."/>
            <person name="Dole S."/>
            <person name="Zhao H."/>
        </authorList>
    </citation>
    <scope>NUCLEOTIDE SEQUENCE [LARGE SCALE GENOMIC DNA]</scope>
    <source>
        <strain evidence="6">SD108</strain>
    </source>
</reference>
<dbReference type="HOGENOM" id="CLU_000288_57_1_1"/>
<dbReference type="InterPro" id="IPR015943">
    <property type="entry name" value="WD40/YVTN_repeat-like_dom_sf"/>
</dbReference>
<dbReference type="EMBL" id="CP028773">
    <property type="protein sequence ID" value="AWU73774.1"/>
    <property type="molecule type" value="Genomic_DNA"/>
</dbReference>
<keyword evidence="1 3" id="KW-0853">WD repeat</keyword>
<dbReference type="PANTHER" id="PTHR22847:SF637">
    <property type="entry name" value="WD REPEAT DOMAIN 5B"/>
    <property type="match status" value="1"/>
</dbReference>
<dbReference type="Proteomes" id="UP000249293">
    <property type="component" value="Chromosome 1"/>
</dbReference>
<dbReference type="SMART" id="SM00320">
    <property type="entry name" value="WD40"/>
    <property type="match status" value="6"/>
</dbReference>
<dbReference type="GO" id="GO:0000781">
    <property type="term" value="C:chromosome, telomeric region"/>
    <property type="evidence" value="ECO:0007669"/>
    <property type="project" value="GOC"/>
</dbReference>
<dbReference type="Proteomes" id="UP000195871">
    <property type="component" value="Unassembled WGS sequence"/>
</dbReference>
<evidence type="ECO:0000259" key="4">
    <source>
        <dbReference type="Pfam" id="PF25175"/>
    </source>
</evidence>
<dbReference type="GO" id="GO:0000723">
    <property type="term" value="P:telomere maintenance"/>
    <property type="evidence" value="ECO:0007669"/>
    <property type="project" value="EnsemblFungi"/>
</dbReference>